<name>A0A7W3LXB2_ACTNM</name>
<evidence type="ECO:0000313" key="3">
    <source>
        <dbReference type="Proteomes" id="UP000572680"/>
    </source>
</evidence>
<evidence type="ECO:0000313" key="2">
    <source>
        <dbReference type="EMBL" id="MBA8956041.1"/>
    </source>
</evidence>
<keyword evidence="3" id="KW-1185">Reference proteome</keyword>
<dbReference type="RefSeq" id="WP_182847992.1">
    <property type="nucleotide sequence ID" value="NZ_BAAALP010000007.1"/>
</dbReference>
<proteinExistence type="predicted"/>
<gene>
    <name evidence="2" type="ORF">HNR61_007723</name>
</gene>
<reference evidence="2 3" key="1">
    <citation type="submission" date="2020-08" db="EMBL/GenBank/DDBJ databases">
        <title>Genomic Encyclopedia of Type Strains, Phase IV (KMG-IV): sequencing the most valuable type-strain genomes for metagenomic binning, comparative biology and taxonomic classification.</title>
        <authorList>
            <person name="Goeker M."/>
        </authorList>
    </citation>
    <scope>NUCLEOTIDE SEQUENCE [LARGE SCALE GENOMIC DNA]</scope>
    <source>
        <strain evidence="2 3">DSM 44197</strain>
    </source>
</reference>
<evidence type="ECO:0000256" key="1">
    <source>
        <dbReference type="SAM" id="MobiDB-lite"/>
    </source>
</evidence>
<protein>
    <submittedName>
        <fullName evidence="2">Uncharacterized protein</fullName>
    </submittedName>
</protein>
<sequence length="51" mass="5546">MPKSRPATPEGRLARAVSSTGHPALHRVLAHLDADSFDERFEHGLPASLSR</sequence>
<dbReference type="Gene3D" id="1.10.357.10">
    <property type="entry name" value="Tetracycline Repressor, domain 2"/>
    <property type="match status" value="1"/>
</dbReference>
<dbReference type="AlphaFoldDB" id="A0A7W3LXB2"/>
<organism evidence="2 3">
    <name type="scientific">Actinomadura namibiensis</name>
    <dbReference type="NCBI Taxonomy" id="182080"/>
    <lineage>
        <taxon>Bacteria</taxon>
        <taxon>Bacillati</taxon>
        <taxon>Actinomycetota</taxon>
        <taxon>Actinomycetes</taxon>
        <taxon>Streptosporangiales</taxon>
        <taxon>Thermomonosporaceae</taxon>
        <taxon>Actinomadura</taxon>
    </lineage>
</organism>
<feature type="region of interest" description="Disordered" evidence="1">
    <location>
        <begin position="1"/>
        <end position="20"/>
    </location>
</feature>
<accession>A0A7W3LXB2</accession>
<comment type="caution">
    <text evidence="2">The sequence shown here is derived from an EMBL/GenBank/DDBJ whole genome shotgun (WGS) entry which is preliminary data.</text>
</comment>
<dbReference type="Proteomes" id="UP000572680">
    <property type="component" value="Unassembled WGS sequence"/>
</dbReference>
<dbReference type="EMBL" id="JACJIA010000014">
    <property type="protein sequence ID" value="MBA8956041.1"/>
    <property type="molecule type" value="Genomic_DNA"/>
</dbReference>